<organism>
    <name type="scientific">Serpula lacrymans var. lacrymans (strain S7.9)</name>
    <name type="common">Dry rot fungus</name>
    <dbReference type="NCBI Taxonomy" id="578457"/>
    <lineage>
        <taxon>Eukaryota</taxon>
        <taxon>Fungi</taxon>
        <taxon>Dikarya</taxon>
        <taxon>Basidiomycota</taxon>
        <taxon>Agaricomycotina</taxon>
        <taxon>Agaricomycetes</taxon>
        <taxon>Agaricomycetidae</taxon>
        <taxon>Boletales</taxon>
        <taxon>Coniophorineae</taxon>
        <taxon>Serpulaceae</taxon>
        <taxon>Serpula</taxon>
    </lineage>
</organism>
<dbReference type="HOGENOM" id="CLU_2984750_0_0_1"/>
<dbReference type="AlphaFoldDB" id="F8NIR4"/>
<feature type="non-terminal residue" evidence="1">
    <location>
        <position position="58"/>
    </location>
</feature>
<dbReference type="RefSeq" id="XP_007314221.1">
    <property type="nucleotide sequence ID" value="XM_007314159.1"/>
</dbReference>
<dbReference type="GeneID" id="18810833"/>
<evidence type="ECO:0000313" key="1">
    <source>
        <dbReference type="EMBL" id="EGO29979.1"/>
    </source>
</evidence>
<gene>
    <name evidence="1" type="ORF">SERLADRAFT_379597</name>
</gene>
<dbReference type="EMBL" id="GL945429">
    <property type="protein sequence ID" value="EGO29979.1"/>
    <property type="molecule type" value="Genomic_DNA"/>
</dbReference>
<proteinExistence type="predicted"/>
<dbReference type="Proteomes" id="UP000008064">
    <property type="component" value="Unassembled WGS sequence"/>
</dbReference>
<sequence length="58" mass="7244">MGSRRDRIISFPLWHKHIEHYKARRVSYGLLYILRSFQNPWRCHSFVVWHGARWCKFI</sequence>
<name>F8NIR4_SERL9</name>
<protein>
    <submittedName>
        <fullName evidence="1">Uncharacterized protein</fullName>
    </submittedName>
</protein>
<dbReference type="KEGG" id="sla:SERLADRAFT_379597"/>
<reference evidence="1" key="1">
    <citation type="submission" date="2011-04" db="EMBL/GenBank/DDBJ databases">
        <title>Evolution of plant cell wall degrading machinery underlies the functional diversity of forest fungi.</title>
        <authorList>
            <consortium name="US DOE Joint Genome Institute (JGI-PGF)"/>
            <person name="Eastwood D.C."/>
            <person name="Floudas D."/>
            <person name="Binder M."/>
            <person name="Majcherczyk A."/>
            <person name="Schneider P."/>
            <person name="Aerts A."/>
            <person name="Asiegbu F.O."/>
            <person name="Baker S.E."/>
            <person name="Barry K."/>
            <person name="Bendiksby M."/>
            <person name="Blumentritt M."/>
            <person name="Coutinho P.M."/>
            <person name="Cullen D."/>
            <person name="Cullen D."/>
            <person name="Gathman A."/>
            <person name="Goodell B."/>
            <person name="Henrissat B."/>
            <person name="Ihrmark K."/>
            <person name="Kauserud H."/>
            <person name="Kohler A."/>
            <person name="LaButti K."/>
            <person name="Lapidus A."/>
            <person name="Lavin J.L."/>
            <person name="Lee Y.-H."/>
            <person name="Lindquist E."/>
            <person name="Lilly W."/>
            <person name="Lucas S."/>
            <person name="Morin E."/>
            <person name="Murat C."/>
            <person name="Oguiza J.A."/>
            <person name="Park J."/>
            <person name="Pisabarro A.G."/>
            <person name="Riley R."/>
            <person name="Rosling A."/>
            <person name="Salamov A."/>
            <person name="Schmidt O."/>
            <person name="Schmutz J."/>
            <person name="Skrede I."/>
            <person name="Stenlid J."/>
            <person name="Wiebenga A."/>
            <person name="Xie X."/>
            <person name="Kues U."/>
            <person name="Hibbett D.S."/>
            <person name="Hoffmeister D."/>
            <person name="Hogberg N."/>
            <person name="Martin F."/>
            <person name="Grigoriev I.V."/>
            <person name="Watkinson S.C."/>
        </authorList>
    </citation>
    <scope>NUCLEOTIDE SEQUENCE</scope>
    <source>
        <strain evidence="1">S7.9</strain>
    </source>
</reference>
<accession>F8NIR4</accession>